<name>A0A377LNT7_ENTCL</name>
<dbReference type="PANTHER" id="PTHR30036">
    <property type="entry name" value="D-XYLOSE-BINDING PERIPLASMIC PROTEIN"/>
    <property type="match status" value="1"/>
</dbReference>
<keyword evidence="3 4" id="KW-0732">Signal</keyword>
<feature type="domain" description="Periplasmic binding protein" evidence="5">
    <location>
        <begin position="40"/>
        <end position="241"/>
    </location>
</feature>
<organism evidence="6 7">
    <name type="scientific">Enterobacter cloacae</name>
    <dbReference type="NCBI Taxonomy" id="550"/>
    <lineage>
        <taxon>Bacteria</taxon>
        <taxon>Pseudomonadati</taxon>
        <taxon>Pseudomonadota</taxon>
        <taxon>Gammaproteobacteria</taxon>
        <taxon>Enterobacterales</taxon>
        <taxon>Enterobacteriaceae</taxon>
        <taxon>Enterobacter</taxon>
        <taxon>Enterobacter cloacae complex</taxon>
    </lineage>
</organism>
<dbReference type="Gene3D" id="3.40.50.2300">
    <property type="match status" value="2"/>
</dbReference>
<reference evidence="6 7" key="1">
    <citation type="submission" date="2018-06" db="EMBL/GenBank/DDBJ databases">
        <authorList>
            <consortium name="Pathogen Informatics"/>
            <person name="Doyle S."/>
        </authorList>
    </citation>
    <scope>NUCLEOTIDE SEQUENCE [LARGE SCALE GENOMIC DNA]</scope>
    <source>
        <strain evidence="6 7">NCTC10005</strain>
    </source>
</reference>
<evidence type="ECO:0000256" key="3">
    <source>
        <dbReference type="ARBA" id="ARBA00022729"/>
    </source>
</evidence>
<sequence>MKIKNLTLTLCTTLLLASFAGHAKEVKIGMAIDDLRLERWQKDRDIFVKKAESLGASVFVQSANGNEETQMSQIENMINRGVDVLVIIPYNGQVLSNVVKEAKQEGIKVLAYDRMINNADIDYYISFDNEKVGELQAKSLVDKVPQGNYFLMGGSPVDNNAKLFREGQMKVLKPYIDSGKIKVVGDQWADGWLPENALKIMENALTANNNKIDAVVASNDATAGGAIQALSAQGLAGKVAIQAKMRISPV</sequence>
<proteinExistence type="inferred from homology"/>
<dbReference type="GO" id="GO:0015753">
    <property type="term" value="P:D-xylose transmembrane transport"/>
    <property type="evidence" value="ECO:0007669"/>
    <property type="project" value="InterPro"/>
</dbReference>
<dbReference type="InterPro" id="IPR013456">
    <property type="entry name" value="XylF"/>
</dbReference>
<accession>A0A377LNT7</accession>
<dbReference type="InterPro" id="IPR025997">
    <property type="entry name" value="SBP_2_dom"/>
</dbReference>
<dbReference type="GO" id="GO:0048029">
    <property type="term" value="F:monosaccharide binding"/>
    <property type="evidence" value="ECO:0007669"/>
    <property type="project" value="InterPro"/>
</dbReference>
<evidence type="ECO:0000313" key="6">
    <source>
        <dbReference type="EMBL" id="STQ08007.1"/>
    </source>
</evidence>
<protein>
    <submittedName>
        <fullName evidence="6">D-xylose-binding periplasmic protein</fullName>
    </submittedName>
</protein>
<dbReference type="InterPro" id="IPR028082">
    <property type="entry name" value="Peripla_BP_I"/>
</dbReference>
<dbReference type="SUPFAM" id="SSF53822">
    <property type="entry name" value="Periplasmic binding protein-like I"/>
    <property type="match status" value="1"/>
</dbReference>
<feature type="chain" id="PRO_5016624004" evidence="4">
    <location>
        <begin position="24"/>
        <end position="250"/>
    </location>
</feature>
<evidence type="ECO:0000256" key="1">
    <source>
        <dbReference type="ARBA" id="ARBA00004418"/>
    </source>
</evidence>
<dbReference type="InterPro" id="IPR050555">
    <property type="entry name" value="Bact_Solute-Bind_Prot2"/>
</dbReference>
<dbReference type="Pfam" id="PF13407">
    <property type="entry name" value="Peripla_BP_4"/>
    <property type="match status" value="1"/>
</dbReference>
<evidence type="ECO:0000256" key="4">
    <source>
        <dbReference type="SAM" id="SignalP"/>
    </source>
</evidence>
<comment type="similarity">
    <text evidence="2">Belongs to the bacterial solute-binding protein 2 family.</text>
</comment>
<dbReference type="GO" id="GO:0030288">
    <property type="term" value="C:outer membrane-bounded periplasmic space"/>
    <property type="evidence" value="ECO:0007669"/>
    <property type="project" value="TreeGrafter"/>
</dbReference>
<evidence type="ECO:0000259" key="5">
    <source>
        <dbReference type="Pfam" id="PF13407"/>
    </source>
</evidence>
<gene>
    <name evidence="6" type="primary">xylF_2</name>
    <name evidence="6" type="ORF">NCTC10005_00644</name>
</gene>
<feature type="signal peptide" evidence="4">
    <location>
        <begin position="1"/>
        <end position="23"/>
    </location>
</feature>
<comment type="subcellular location">
    <subcellularLocation>
        <location evidence="1">Periplasm</location>
    </subcellularLocation>
</comment>
<dbReference type="PANTHER" id="PTHR30036:SF1">
    <property type="entry name" value="D-XYLOSE-BINDING PERIPLASMIC PROTEIN"/>
    <property type="match status" value="1"/>
</dbReference>
<dbReference type="NCBIfam" id="NF007680">
    <property type="entry name" value="PRK10355.1"/>
    <property type="match status" value="1"/>
</dbReference>
<dbReference type="Proteomes" id="UP000255106">
    <property type="component" value="Unassembled WGS sequence"/>
</dbReference>
<dbReference type="AlphaFoldDB" id="A0A377LNT7"/>
<dbReference type="NCBIfam" id="TIGR02634">
    <property type="entry name" value="xylF"/>
    <property type="match status" value="1"/>
</dbReference>
<evidence type="ECO:0000313" key="7">
    <source>
        <dbReference type="Proteomes" id="UP000255106"/>
    </source>
</evidence>
<evidence type="ECO:0000256" key="2">
    <source>
        <dbReference type="ARBA" id="ARBA00007639"/>
    </source>
</evidence>
<dbReference type="EMBL" id="UGJB01000004">
    <property type="protein sequence ID" value="STQ08007.1"/>
    <property type="molecule type" value="Genomic_DNA"/>
</dbReference>